<keyword evidence="4" id="KW-1133">Transmembrane helix</keyword>
<dbReference type="GO" id="GO:0005254">
    <property type="term" value="F:chloride channel activity"/>
    <property type="evidence" value="ECO:0007669"/>
    <property type="project" value="UniProtKB-KW"/>
</dbReference>
<dbReference type="Gene3D" id="1.10.3080.10">
    <property type="entry name" value="Clc chloride channel"/>
    <property type="match status" value="1"/>
</dbReference>
<dbReference type="AlphaFoldDB" id="A0A6I1UEP0"/>
<dbReference type="RefSeq" id="WP_153209899.1">
    <property type="nucleotide sequence ID" value="NZ_OZ217346.1"/>
</dbReference>
<dbReference type="InterPro" id="IPR014743">
    <property type="entry name" value="Cl-channel_core"/>
</dbReference>
<keyword evidence="7" id="KW-0869">Chloride channel</keyword>
<dbReference type="PANTHER" id="PTHR43427:SF6">
    <property type="entry name" value="CHLORIDE CHANNEL PROTEIN CLC-E"/>
    <property type="match status" value="1"/>
</dbReference>
<keyword evidence="2" id="KW-0813">Transport</keyword>
<evidence type="ECO:0000256" key="4">
    <source>
        <dbReference type="ARBA" id="ARBA00022989"/>
    </source>
</evidence>
<dbReference type="PANTHER" id="PTHR43427">
    <property type="entry name" value="CHLORIDE CHANNEL PROTEIN CLC-E"/>
    <property type="match status" value="1"/>
</dbReference>
<evidence type="ECO:0000256" key="1">
    <source>
        <dbReference type="ARBA" id="ARBA00004141"/>
    </source>
</evidence>
<evidence type="ECO:0000256" key="7">
    <source>
        <dbReference type="ARBA" id="ARBA00023173"/>
    </source>
</evidence>
<comment type="caution">
    <text evidence="10">The sequence shown here is derived from an EMBL/GenBank/DDBJ whole genome shotgun (WGS) entry which is preliminary data.</text>
</comment>
<evidence type="ECO:0000256" key="8">
    <source>
        <dbReference type="ARBA" id="ARBA00023214"/>
    </source>
</evidence>
<dbReference type="EMBL" id="WIJV01000041">
    <property type="protein sequence ID" value="MQP83371.1"/>
    <property type="molecule type" value="Genomic_DNA"/>
</dbReference>
<evidence type="ECO:0000256" key="2">
    <source>
        <dbReference type="ARBA" id="ARBA00022448"/>
    </source>
</evidence>
<dbReference type="Pfam" id="PF00654">
    <property type="entry name" value="Voltage_CLC"/>
    <property type="match status" value="1"/>
</dbReference>
<accession>A0A6I1UEP0</accession>
<keyword evidence="5" id="KW-0406">Ion transport</keyword>
<evidence type="ECO:0000256" key="3">
    <source>
        <dbReference type="ARBA" id="ARBA00022692"/>
    </source>
</evidence>
<sequence>MLIELRSIFRKIPYNFRLFIAVILQGIVSGLSGILLHYLLEMVEELAFGQSEHHSGFLTDGVSSSRIGLSLMIVGLGSTLVWYFLQKGSKIYSIKAQMKDETSQYKLHFLRQLFHSIWQIIAVGGGAPIGKEAAPREIGTLFAGPIGKICFLSKKDQIFLLACGAGAGLAAVYQVPLTSVFFVFETLGIALSIKRFVLVGLTTYVSTYIAGWVISDQALYQIPAIAWSLKETWIIPLLLLFLTPLAWLFGRLSKEVSSNRIKDKRVLLTLPTAFLFLAGLASSFPHLLGNGRMMAQEILNGSSGQTVLLMFFLKAVVVLIILWAGAYGGTLTPSFALGMAGAGLLGMILGGDSQPTVLLFGSVCFLSVTLRAPWSATGLVIGFTGIGLDSLPYLLVTAFLAYGFAKVLDSFPWASILCQKSKNKVIR</sequence>
<dbReference type="InterPro" id="IPR001807">
    <property type="entry name" value="ClC"/>
</dbReference>
<keyword evidence="6" id="KW-0472">Membrane</keyword>
<keyword evidence="8" id="KW-0868">Chloride</keyword>
<gene>
    <name evidence="10" type="ORF">GEZ78_07285</name>
</gene>
<evidence type="ECO:0000256" key="9">
    <source>
        <dbReference type="ARBA" id="ARBA00023303"/>
    </source>
</evidence>
<evidence type="ECO:0000313" key="11">
    <source>
        <dbReference type="Proteomes" id="UP000436302"/>
    </source>
</evidence>
<dbReference type="Proteomes" id="UP000436302">
    <property type="component" value="Unassembled WGS sequence"/>
</dbReference>
<dbReference type="InterPro" id="IPR050368">
    <property type="entry name" value="ClC-type_chloride_channel"/>
</dbReference>
<keyword evidence="3" id="KW-0812">Transmembrane</keyword>
<name>A0A6I1UEP0_STRMT</name>
<comment type="subcellular location">
    <subcellularLocation>
        <location evidence="1">Membrane</location>
        <topology evidence="1">Multi-pass membrane protein</topology>
    </subcellularLocation>
</comment>
<evidence type="ECO:0000256" key="5">
    <source>
        <dbReference type="ARBA" id="ARBA00023065"/>
    </source>
</evidence>
<proteinExistence type="predicted"/>
<protein>
    <submittedName>
        <fullName evidence="10">Voltage-gated chloride channel</fullName>
    </submittedName>
</protein>
<reference evidence="10 11" key="1">
    <citation type="submission" date="2019-10" db="EMBL/GenBank/DDBJ databases">
        <title>Streptococcus mitis of the oral and urogenital tracts.</title>
        <authorList>
            <person name="Price T."/>
            <person name="Mores C.R."/>
            <person name="Putonti C."/>
            <person name="Wolfe A.J."/>
        </authorList>
    </citation>
    <scope>NUCLEOTIDE SEQUENCE [LARGE SCALE GENOMIC DNA]</scope>
    <source>
        <strain evidence="10 11">SM39</strain>
    </source>
</reference>
<dbReference type="SUPFAM" id="SSF81340">
    <property type="entry name" value="Clc chloride channel"/>
    <property type="match status" value="1"/>
</dbReference>
<dbReference type="GO" id="GO:0034707">
    <property type="term" value="C:chloride channel complex"/>
    <property type="evidence" value="ECO:0007669"/>
    <property type="project" value="UniProtKB-KW"/>
</dbReference>
<keyword evidence="9" id="KW-0407">Ion channel</keyword>
<evidence type="ECO:0000256" key="6">
    <source>
        <dbReference type="ARBA" id="ARBA00023136"/>
    </source>
</evidence>
<evidence type="ECO:0000313" key="10">
    <source>
        <dbReference type="EMBL" id="MQP83371.1"/>
    </source>
</evidence>
<organism evidence="10 11">
    <name type="scientific">Streptococcus mitis</name>
    <dbReference type="NCBI Taxonomy" id="28037"/>
    <lineage>
        <taxon>Bacteria</taxon>
        <taxon>Bacillati</taxon>
        <taxon>Bacillota</taxon>
        <taxon>Bacilli</taxon>
        <taxon>Lactobacillales</taxon>
        <taxon>Streptococcaceae</taxon>
        <taxon>Streptococcus</taxon>
        <taxon>Streptococcus mitis group</taxon>
    </lineage>
</organism>